<keyword evidence="1" id="KW-0812">Transmembrane</keyword>
<evidence type="ECO:0000313" key="2">
    <source>
        <dbReference type="EMBL" id="HIW05910.1"/>
    </source>
</evidence>
<feature type="transmembrane region" description="Helical" evidence="1">
    <location>
        <begin position="269"/>
        <end position="295"/>
    </location>
</feature>
<feature type="transmembrane region" description="Helical" evidence="1">
    <location>
        <begin position="201"/>
        <end position="224"/>
    </location>
</feature>
<dbReference type="EMBL" id="DXHP01000026">
    <property type="protein sequence ID" value="HIW05910.1"/>
    <property type="molecule type" value="Genomic_DNA"/>
</dbReference>
<feature type="transmembrane region" description="Helical" evidence="1">
    <location>
        <begin position="14"/>
        <end position="36"/>
    </location>
</feature>
<accession>A0A9D1Q5E6</accession>
<proteinExistence type="predicted"/>
<name>A0A9D1Q5E6_9GAMM</name>
<evidence type="ECO:0000313" key="3">
    <source>
        <dbReference type="Proteomes" id="UP000823934"/>
    </source>
</evidence>
<protein>
    <submittedName>
        <fullName evidence="2">Uncharacterized protein</fullName>
    </submittedName>
</protein>
<dbReference type="Proteomes" id="UP000823934">
    <property type="component" value="Unassembled WGS sequence"/>
</dbReference>
<gene>
    <name evidence="2" type="ORF">H9889_01085</name>
</gene>
<keyword evidence="1" id="KW-1133">Transmembrane helix</keyword>
<sequence>MFDQSINGVIQRSYSLYVLPIVGVLTMISLSIGGRFLSSDEDFLEHFWRFGLSENLLMILSIGLKMGVKFAIILMCAYHFRINVASFKNILITVVMVVICEFVISIISSFFFQFLSGFDILFLIYMSIGVVSLLIQCAVYTLGFILVFKYAGSAFDVFEGSARKSPQYWRTANLITLFFMIHLMSSIMMSLYMAVGFNTIVLGNLGLMLLINALVALPLFVLVFSKKLNLQRLEIGTILRTGRFLGFWIVILLIVCELLINYLDSGSSIGGFIVLGLSLFALYVVLIVTITFVTVKKRFSERAL</sequence>
<reference evidence="2" key="1">
    <citation type="journal article" date="2021" name="PeerJ">
        <title>Extensive microbial diversity within the chicken gut microbiome revealed by metagenomics and culture.</title>
        <authorList>
            <person name="Gilroy R."/>
            <person name="Ravi A."/>
            <person name="Getino M."/>
            <person name="Pursley I."/>
            <person name="Horton D.L."/>
            <person name="Alikhan N.F."/>
            <person name="Baker D."/>
            <person name="Gharbi K."/>
            <person name="Hall N."/>
            <person name="Watson M."/>
            <person name="Adriaenssens E.M."/>
            <person name="Foster-Nyarko E."/>
            <person name="Jarju S."/>
            <person name="Secka A."/>
            <person name="Antonio M."/>
            <person name="Oren A."/>
            <person name="Chaudhuri R.R."/>
            <person name="La Ragione R."/>
            <person name="Hildebrand F."/>
            <person name="Pallen M.J."/>
        </authorList>
    </citation>
    <scope>NUCLEOTIDE SEQUENCE</scope>
    <source>
        <strain evidence="2">CHK160-9182</strain>
    </source>
</reference>
<dbReference type="AlphaFoldDB" id="A0A9D1Q5E6"/>
<feature type="transmembrane region" description="Helical" evidence="1">
    <location>
        <begin position="90"/>
        <end position="114"/>
    </location>
</feature>
<organism evidence="2 3">
    <name type="scientific">Candidatus Ignatzschineria merdigallinarum</name>
    <dbReference type="NCBI Taxonomy" id="2838621"/>
    <lineage>
        <taxon>Bacteria</taxon>
        <taxon>Pseudomonadati</taxon>
        <taxon>Pseudomonadota</taxon>
        <taxon>Gammaproteobacteria</taxon>
        <taxon>Cardiobacteriales</taxon>
        <taxon>Ignatzschineriaceae</taxon>
        <taxon>Ignatzschineria</taxon>
    </lineage>
</organism>
<feature type="transmembrane region" description="Helical" evidence="1">
    <location>
        <begin position="244"/>
        <end position="263"/>
    </location>
</feature>
<reference evidence="2" key="2">
    <citation type="submission" date="2021-04" db="EMBL/GenBank/DDBJ databases">
        <authorList>
            <person name="Gilroy R."/>
        </authorList>
    </citation>
    <scope>NUCLEOTIDE SEQUENCE</scope>
    <source>
        <strain evidence="2">CHK160-9182</strain>
    </source>
</reference>
<comment type="caution">
    <text evidence="2">The sequence shown here is derived from an EMBL/GenBank/DDBJ whole genome shotgun (WGS) entry which is preliminary data.</text>
</comment>
<feature type="transmembrane region" description="Helical" evidence="1">
    <location>
        <begin position="120"/>
        <end position="151"/>
    </location>
</feature>
<evidence type="ECO:0000256" key="1">
    <source>
        <dbReference type="SAM" id="Phobius"/>
    </source>
</evidence>
<feature type="transmembrane region" description="Helical" evidence="1">
    <location>
        <begin position="56"/>
        <end position="78"/>
    </location>
</feature>
<feature type="transmembrane region" description="Helical" evidence="1">
    <location>
        <begin position="172"/>
        <end position="195"/>
    </location>
</feature>
<keyword evidence="1" id="KW-0472">Membrane</keyword>